<dbReference type="AlphaFoldDB" id="A0A5B7CUP2"/>
<name>A0A5B7CUP2_PORTR</name>
<evidence type="ECO:0000313" key="1">
    <source>
        <dbReference type="EMBL" id="MPC12046.1"/>
    </source>
</evidence>
<dbReference type="Proteomes" id="UP000324222">
    <property type="component" value="Unassembled WGS sequence"/>
</dbReference>
<gene>
    <name evidence="1" type="ORF">E2C01_004723</name>
</gene>
<comment type="caution">
    <text evidence="1">The sequence shown here is derived from an EMBL/GenBank/DDBJ whole genome shotgun (WGS) entry which is preliminary data.</text>
</comment>
<organism evidence="1 2">
    <name type="scientific">Portunus trituberculatus</name>
    <name type="common">Swimming crab</name>
    <name type="synonym">Neptunus trituberculatus</name>
    <dbReference type="NCBI Taxonomy" id="210409"/>
    <lineage>
        <taxon>Eukaryota</taxon>
        <taxon>Metazoa</taxon>
        <taxon>Ecdysozoa</taxon>
        <taxon>Arthropoda</taxon>
        <taxon>Crustacea</taxon>
        <taxon>Multicrustacea</taxon>
        <taxon>Malacostraca</taxon>
        <taxon>Eumalacostraca</taxon>
        <taxon>Eucarida</taxon>
        <taxon>Decapoda</taxon>
        <taxon>Pleocyemata</taxon>
        <taxon>Brachyura</taxon>
        <taxon>Eubrachyura</taxon>
        <taxon>Portunoidea</taxon>
        <taxon>Portunidae</taxon>
        <taxon>Portuninae</taxon>
        <taxon>Portunus</taxon>
    </lineage>
</organism>
<protein>
    <submittedName>
        <fullName evidence="1">Uncharacterized protein</fullName>
    </submittedName>
</protein>
<proteinExistence type="predicted"/>
<keyword evidence="2" id="KW-1185">Reference proteome</keyword>
<reference evidence="1 2" key="1">
    <citation type="submission" date="2019-05" db="EMBL/GenBank/DDBJ databases">
        <title>Another draft genome of Portunus trituberculatus and its Hox gene families provides insights of decapod evolution.</title>
        <authorList>
            <person name="Jeong J.-H."/>
            <person name="Song I."/>
            <person name="Kim S."/>
            <person name="Choi T."/>
            <person name="Kim D."/>
            <person name="Ryu S."/>
            <person name="Kim W."/>
        </authorList>
    </citation>
    <scope>NUCLEOTIDE SEQUENCE [LARGE SCALE GENOMIC DNA]</scope>
    <source>
        <tissue evidence="1">Muscle</tissue>
    </source>
</reference>
<dbReference type="EMBL" id="VSRR010000194">
    <property type="protein sequence ID" value="MPC12046.1"/>
    <property type="molecule type" value="Genomic_DNA"/>
</dbReference>
<sequence length="70" mass="7928">MEKPRGPVTLKVTCPLQAQTRLSGRDERRRQVLLLTTHHKQEGCERPALPCLASFPVPRIFHHLTAPIPP</sequence>
<accession>A0A5B7CUP2</accession>
<evidence type="ECO:0000313" key="2">
    <source>
        <dbReference type="Proteomes" id="UP000324222"/>
    </source>
</evidence>